<feature type="compositionally biased region" description="Polar residues" evidence="1">
    <location>
        <begin position="126"/>
        <end position="137"/>
    </location>
</feature>
<evidence type="ECO:0000313" key="4">
    <source>
        <dbReference type="EMBL" id="KJE94205.1"/>
    </source>
</evidence>
<dbReference type="eggNOG" id="ENOG502RXWD">
    <property type="taxonomic scope" value="Eukaryota"/>
</dbReference>
<keyword evidence="2" id="KW-0732">Signal</keyword>
<dbReference type="PANTHER" id="PTHR31964">
    <property type="entry name" value="ADENINE NUCLEOTIDE ALPHA HYDROLASES-LIKE SUPERFAMILY PROTEIN"/>
    <property type="match status" value="1"/>
</dbReference>
<dbReference type="EMBL" id="KE346366">
    <property type="protein sequence ID" value="KJE94205.1"/>
    <property type="molecule type" value="Genomic_DNA"/>
</dbReference>
<dbReference type="InterPro" id="IPR006015">
    <property type="entry name" value="Universal_stress_UspA"/>
</dbReference>
<feature type="region of interest" description="Disordered" evidence="1">
    <location>
        <begin position="116"/>
        <end position="137"/>
    </location>
</feature>
<evidence type="ECO:0000256" key="2">
    <source>
        <dbReference type="SAM" id="SignalP"/>
    </source>
</evidence>
<dbReference type="InterPro" id="IPR006016">
    <property type="entry name" value="UspA"/>
</dbReference>
<evidence type="ECO:0000256" key="1">
    <source>
        <dbReference type="SAM" id="MobiDB-lite"/>
    </source>
</evidence>
<gene>
    <name evidence="4" type="ORF">CAOG_004884</name>
</gene>
<evidence type="ECO:0000259" key="3">
    <source>
        <dbReference type="Pfam" id="PF00582"/>
    </source>
</evidence>
<proteinExistence type="predicted"/>
<dbReference type="AlphaFoldDB" id="A0A0D2WQY7"/>
<dbReference type="PRINTS" id="PR01438">
    <property type="entry name" value="UNVRSLSTRESS"/>
</dbReference>
<reference evidence="5" key="1">
    <citation type="submission" date="2011-02" db="EMBL/GenBank/DDBJ databases">
        <title>The Genome Sequence of Capsaspora owczarzaki ATCC 30864.</title>
        <authorList>
            <person name="Russ C."/>
            <person name="Cuomo C."/>
            <person name="Burger G."/>
            <person name="Gray M.W."/>
            <person name="Holland P.W.H."/>
            <person name="King N."/>
            <person name="Lang F.B.F."/>
            <person name="Roger A.J."/>
            <person name="Ruiz-Trillo I."/>
            <person name="Young S.K."/>
            <person name="Zeng Q."/>
            <person name="Gargeya S."/>
            <person name="Alvarado L."/>
            <person name="Berlin A."/>
            <person name="Chapman S.B."/>
            <person name="Chen Z."/>
            <person name="Freedman E."/>
            <person name="Gellesch M."/>
            <person name="Goldberg J."/>
            <person name="Griggs A."/>
            <person name="Gujja S."/>
            <person name="Heilman E."/>
            <person name="Heiman D."/>
            <person name="Howarth C."/>
            <person name="Mehta T."/>
            <person name="Neiman D."/>
            <person name="Pearson M."/>
            <person name="Roberts A."/>
            <person name="Saif S."/>
            <person name="Shea T."/>
            <person name="Shenoy N."/>
            <person name="Sisk P."/>
            <person name="Stolte C."/>
            <person name="Sykes S."/>
            <person name="White J."/>
            <person name="Yandava C."/>
            <person name="Haas B."/>
            <person name="Nusbaum C."/>
            <person name="Birren B."/>
        </authorList>
    </citation>
    <scope>NUCLEOTIDE SEQUENCE</scope>
    <source>
        <strain evidence="5">ATCC 30864</strain>
    </source>
</reference>
<dbReference type="PhylomeDB" id="A0A0D2WQY7"/>
<keyword evidence="5" id="KW-1185">Reference proteome</keyword>
<organism evidence="4 5">
    <name type="scientific">Capsaspora owczarzaki (strain ATCC 30864)</name>
    <dbReference type="NCBI Taxonomy" id="595528"/>
    <lineage>
        <taxon>Eukaryota</taxon>
        <taxon>Filasterea</taxon>
        <taxon>Capsaspora</taxon>
    </lineage>
</organism>
<dbReference type="OrthoDB" id="843225at2759"/>
<feature type="signal peptide" evidence="2">
    <location>
        <begin position="1"/>
        <end position="30"/>
    </location>
</feature>
<dbReference type="Pfam" id="PF00582">
    <property type="entry name" value="Usp"/>
    <property type="match status" value="1"/>
</dbReference>
<protein>
    <recommendedName>
        <fullName evidence="3">UspA domain-containing protein</fullName>
    </recommendedName>
</protein>
<sequence length="137" mass="15158">MTFSDVWGFCFRMHLVKLAWLCEILTFFLGCGNPNPPPLAEPTAQIRYKIQSFAGDPRYIICEAASRFHVRVVLLGSRGYGALKSVLLGSVSDYVVRNCSCPVLICRQPSTDDNDPNAAIWKESKQASSIVKQSPSS</sequence>
<evidence type="ECO:0000313" key="5">
    <source>
        <dbReference type="Proteomes" id="UP000008743"/>
    </source>
</evidence>
<dbReference type="CDD" id="cd23659">
    <property type="entry name" value="USP_At3g01520-like"/>
    <property type="match status" value="1"/>
</dbReference>
<dbReference type="InterPro" id="IPR014729">
    <property type="entry name" value="Rossmann-like_a/b/a_fold"/>
</dbReference>
<dbReference type="Gene3D" id="3.40.50.620">
    <property type="entry name" value="HUPs"/>
    <property type="match status" value="1"/>
</dbReference>
<feature type="chain" id="PRO_5002255166" description="UspA domain-containing protein" evidence="2">
    <location>
        <begin position="31"/>
        <end position="137"/>
    </location>
</feature>
<dbReference type="PANTHER" id="PTHR31964:SF113">
    <property type="entry name" value="USPA DOMAIN-CONTAINING PROTEIN"/>
    <property type="match status" value="1"/>
</dbReference>
<dbReference type="STRING" id="595528.A0A0D2WQY7"/>
<accession>A0A0D2WQY7</accession>
<dbReference type="Proteomes" id="UP000008743">
    <property type="component" value="Unassembled WGS sequence"/>
</dbReference>
<name>A0A0D2WQY7_CAPO3</name>
<feature type="domain" description="UspA" evidence="3">
    <location>
        <begin position="48"/>
        <end position="107"/>
    </location>
</feature>
<dbReference type="InParanoid" id="A0A0D2WQY7"/>
<dbReference type="SUPFAM" id="SSF52402">
    <property type="entry name" value="Adenine nucleotide alpha hydrolases-like"/>
    <property type="match status" value="1"/>
</dbReference>